<keyword evidence="6 7" id="KW-0472">Membrane</keyword>
<dbReference type="Proteomes" id="UP000423396">
    <property type="component" value="Chromosome"/>
</dbReference>
<keyword evidence="2" id="KW-0813">Transport</keyword>
<dbReference type="OrthoDB" id="117970at2157"/>
<dbReference type="AlphaFoldDB" id="A0A650CN77"/>
<comment type="subcellular location">
    <subcellularLocation>
        <location evidence="1">Cell membrane</location>
        <topology evidence="1">Multi-pass membrane protein</topology>
    </subcellularLocation>
</comment>
<feature type="transmembrane region" description="Helical" evidence="7">
    <location>
        <begin position="42"/>
        <end position="61"/>
    </location>
</feature>
<dbReference type="GO" id="GO:0022857">
    <property type="term" value="F:transmembrane transporter activity"/>
    <property type="evidence" value="ECO:0007669"/>
    <property type="project" value="InterPro"/>
</dbReference>
<sequence length="381" mass="42148">MNDINKIALIGAFRALGGSLVWPFIGYALYSVYKLPLAFVSIFYLLQGIINLIAYYIGGILTDSLGRRKSMTIAIVLSSISLLLASQISLPILVSSLILVQTFFNDIYFVSSTSIVGDIFENKLDSLIRAFSRQRVGINAGWAVGPLIGGYIFQVLGFNKLLFIASIIALVPLYFVRMLPDFKGGVEVSFKVSRTLLTFLIPTALIFMLMSQLGFGLITYYTTIPHFSVIQVSLLFMVNGLMIVMLQDYVGKLITDVKKYLPLGCVIYGVSYFLVAFITDYVEAVVDIIFITLAEIIVSPLVQAVATSLTERRQRGKQIGVFGIFTSLGRVLGSSLTSYLMTFFLYSPVILWGLISSLGFISALLFFLSLRSFKPAQSQIR</sequence>
<evidence type="ECO:0000256" key="4">
    <source>
        <dbReference type="ARBA" id="ARBA00022692"/>
    </source>
</evidence>
<evidence type="ECO:0000256" key="5">
    <source>
        <dbReference type="ARBA" id="ARBA00022989"/>
    </source>
</evidence>
<dbReference type="GeneID" id="42798110"/>
<proteinExistence type="predicted"/>
<dbReference type="InterPro" id="IPR036259">
    <property type="entry name" value="MFS_trans_sf"/>
</dbReference>
<evidence type="ECO:0000256" key="1">
    <source>
        <dbReference type="ARBA" id="ARBA00004651"/>
    </source>
</evidence>
<dbReference type="InterPro" id="IPR011701">
    <property type="entry name" value="MFS"/>
</dbReference>
<evidence type="ECO:0000313" key="9">
    <source>
        <dbReference type="EMBL" id="QGR19135.1"/>
    </source>
</evidence>
<name>A0A650CN77_9CREN</name>
<feature type="transmembrane region" description="Helical" evidence="7">
    <location>
        <begin position="350"/>
        <end position="370"/>
    </location>
</feature>
<feature type="transmembrane region" description="Helical" evidence="7">
    <location>
        <begin position="288"/>
        <end position="309"/>
    </location>
</feature>
<dbReference type="SUPFAM" id="SSF103473">
    <property type="entry name" value="MFS general substrate transporter"/>
    <property type="match status" value="1"/>
</dbReference>
<feature type="transmembrane region" description="Helical" evidence="7">
    <location>
        <begin position="321"/>
        <end position="344"/>
    </location>
</feature>
<keyword evidence="10" id="KW-1185">Reference proteome</keyword>
<dbReference type="PANTHER" id="PTHR23517:SF14">
    <property type="entry name" value="PUTATIVE-RELATED"/>
    <property type="match status" value="1"/>
</dbReference>
<organism evidence="9 10">
    <name type="scientific">Stygiolobus azoricus</name>
    <dbReference type="NCBI Taxonomy" id="41675"/>
    <lineage>
        <taxon>Archaea</taxon>
        <taxon>Thermoproteota</taxon>
        <taxon>Thermoprotei</taxon>
        <taxon>Sulfolobales</taxon>
        <taxon>Sulfolobaceae</taxon>
        <taxon>Stygiolobus</taxon>
    </lineage>
</organism>
<dbReference type="RefSeq" id="WP_156005600.1">
    <property type="nucleotide sequence ID" value="NZ_CP045483.1"/>
</dbReference>
<gene>
    <name evidence="9" type="ORF">D1868_03515</name>
</gene>
<keyword evidence="4 7" id="KW-0812">Transmembrane</keyword>
<feature type="transmembrane region" description="Helical" evidence="7">
    <location>
        <begin position="227"/>
        <end position="248"/>
    </location>
</feature>
<protein>
    <submittedName>
        <fullName evidence="9">MFS transporter</fullName>
    </submittedName>
</protein>
<dbReference type="InterPro" id="IPR050171">
    <property type="entry name" value="MFS_Transporters"/>
</dbReference>
<evidence type="ECO:0000256" key="7">
    <source>
        <dbReference type="SAM" id="Phobius"/>
    </source>
</evidence>
<keyword evidence="5 7" id="KW-1133">Transmembrane helix</keyword>
<evidence type="ECO:0000313" key="10">
    <source>
        <dbReference type="Proteomes" id="UP000423396"/>
    </source>
</evidence>
<feature type="transmembrane region" description="Helical" evidence="7">
    <location>
        <begin position="151"/>
        <end position="175"/>
    </location>
</feature>
<accession>A0A650CN77</accession>
<dbReference type="GO" id="GO:0005886">
    <property type="term" value="C:plasma membrane"/>
    <property type="evidence" value="ECO:0007669"/>
    <property type="project" value="UniProtKB-SubCell"/>
</dbReference>
<feature type="transmembrane region" description="Helical" evidence="7">
    <location>
        <begin position="7"/>
        <end position="30"/>
    </location>
</feature>
<dbReference type="KEGG" id="sazo:D1868_03515"/>
<dbReference type="Pfam" id="PF07690">
    <property type="entry name" value="MFS_1"/>
    <property type="match status" value="1"/>
</dbReference>
<evidence type="ECO:0000259" key="8">
    <source>
        <dbReference type="PROSITE" id="PS50850"/>
    </source>
</evidence>
<evidence type="ECO:0000256" key="3">
    <source>
        <dbReference type="ARBA" id="ARBA00022475"/>
    </source>
</evidence>
<reference evidence="9 10" key="1">
    <citation type="submission" date="2019-10" db="EMBL/GenBank/DDBJ databases">
        <title>Genome Sequences from Six Type Strain Members of the Archaeal Family Sulfolobaceae: Acidianus ambivalens, Acidianus infernus, Metallosphaera prunae, Stygiolobus azoricus, Sulfolobus metallicus, and Sulfurisphaera ohwakuensis.</title>
        <authorList>
            <person name="Counts J.A."/>
            <person name="Kelly R.M."/>
        </authorList>
    </citation>
    <scope>NUCLEOTIDE SEQUENCE [LARGE SCALE GENOMIC DNA]</scope>
    <source>
        <strain evidence="9 10">FC6</strain>
    </source>
</reference>
<evidence type="ECO:0000256" key="6">
    <source>
        <dbReference type="ARBA" id="ARBA00023136"/>
    </source>
</evidence>
<evidence type="ECO:0000256" key="2">
    <source>
        <dbReference type="ARBA" id="ARBA00022448"/>
    </source>
</evidence>
<dbReference type="PANTHER" id="PTHR23517">
    <property type="entry name" value="RESISTANCE PROTEIN MDTM, PUTATIVE-RELATED-RELATED"/>
    <property type="match status" value="1"/>
</dbReference>
<dbReference type="EMBL" id="CP045483">
    <property type="protein sequence ID" value="QGR19135.1"/>
    <property type="molecule type" value="Genomic_DNA"/>
</dbReference>
<feature type="transmembrane region" description="Helical" evidence="7">
    <location>
        <begin position="196"/>
        <end position="221"/>
    </location>
</feature>
<dbReference type="InterPro" id="IPR020846">
    <property type="entry name" value="MFS_dom"/>
</dbReference>
<keyword evidence="3" id="KW-1003">Cell membrane</keyword>
<dbReference type="Gene3D" id="1.20.1250.20">
    <property type="entry name" value="MFS general substrate transporter like domains"/>
    <property type="match status" value="2"/>
</dbReference>
<feature type="domain" description="Major facilitator superfamily (MFS) profile" evidence="8">
    <location>
        <begin position="161"/>
        <end position="381"/>
    </location>
</feature>
<feature type="transmembrane region" description="Helical" evidence="7">
    <location>
        <begin position="260"/>
        <end position="282"/>
    </location>
</feature>
<feature type="transmembrane region" description="Helical" evidence="7">
    <location>
        <begin position="73"/>
        <end position="100"/>
    </location>
</feature>
<dbReference type="PROSITE" id="PS50850">
    <property type="entry name" value="MFS"/>
    <property type="match status" value="1"/>
</dbReference>